<dbReference type="SUPFAM" id="SSF82615">
    <property type="entry name" value="Polo-box domain"/>
    <property type="match status" value="2"/>
</dbReference>
<evidence type="ECO:0000259" key="11">
    <source>
        <dbReference type="PROSITE" id="PS50078"/>
    </source>
</evidence>
<dbReference type="FunFam" id="1.10.510.10:FF:001048">
    <property type="entry name" value="Serine/threonine-protein kinase PLK"/>
    <property type="match status" value="1"/>
</dbReference>
<feature type="compositionally biased region" description="Low complexity" evidence="9">
    <location>
        <begin position="627"/>
        <end position="644"/>
    </location>
</feature>
<dbReference type="PROSITE" id="PS00108">
    <property type="entry name" value="PROTEIN_KINASE_ST"/>
    <property type="match status" value="1"/>
</dbReference>
<accession>A0A078A7Y0</accession>
<dbReference type="CDD" id="cd13117">
    <property type="entry name" value="POLO_box_2"/>
    <property type="match status" value="1"/>
</dbReference>
<dbReference type="PANTHER" id="PTHR24345:SF0">
    <property type="entry name" value="CELL CYCLE SERINE_THREONINE-PROTEIN KINASE CDC5_MSD2"/>
    <property type="match status" value="1"/>
</dbReference>
<feature type="compositionally biased region" description="Basic and acidic residues" evidence="9">
    <location>
        <begin position="356"/>
        <end position="377"/>
    </location>
</feature>
<dbReference type="PROSITE" id="PS50011">
    <property type="entry name" value="PROTEIN_KINASE_DOM"/>
    <property type="match status" value="1"/>
</dbReference>
<evidence type="ECO:0000256" key="9">
    <source>
        <dbReference type="SAM" id="MobiDB-lite"/>
    </source>
</evidence>
<sequence length="717" mass="82303">MNQQQHQAQQQQQPLAMNSNSEYTGGQSKDNIDGAPLSTEGQIIIEEKQSKPNGEVNIIQYIRGNFLGKGGFAKCYEFTRVKDKIIFAGKLIAKSTLTKTRARQKLLSEIKIHRSLVHRHIVGFEHFFEDCENVYILLELCKSQSMNELLRRRKRLHELEVQCYTVQMISALKYMHAHKVIHRDLKLGNLFLNDKMEVKIGDFGLATKLEFDGDRKRTICGTPNYIAPEILEGKTGHSYEVDIWSLGVIIYTLLIGKPPFETQDVKTTYTKIKKNQYSFPEQIKVSKQSKSLVASILQLDPAQRPSLDEILNHEFFRIGQSIPKHLPSSTLACPPSENYIRQFWPMLGRQGSTNDLVRRGSDLNKENQKRTGRDGLMTDRGGNRGATLSPTAHGQSEADRRLSGKYNSQQSIVEWNDQEEVFINKWNQSDKYGVGYQLTNEGSGVYFNDNTLISLQPDNFTIEYMEKGIDKTEKRELFSIKQYPQTLKKKVTLLIHFKNYLEGIENKAQIPQQRPQLKQSSSQPTVYIKRWLKVQHAHLFRLSNKLVQVIFEDKSELIMSSLSKKVLYINKKSERQIYPLATALDSGNNEMIKRLNYSRQVLESTIKQQAARPLSGALTQRISSNEARGQLQQQQMMQGAETQRYSTTGGNKQKVIQQQQQMDPTADMLLSTAQRQRLMQQNQQNQEFSPPAKQQIQQINTNQIEMVDKKRPIGTAR</sequence>
<dbReference type="GO" id="GO:0005524">
    <property type="term" value="F:ATP binding"/>
    <property type="evidence" value="ECO:0007669"/>
    <property type="project" value="UniProtKB-UniRule"/>
</dbReference>
<keyword evidence="6 7" id="KW-0067">ATP-binding</keyword>
<dbReference type="InParanoid" id="A0A078A7Y0"/>
<dbReference type="InterPro" id="IPR000959">
    <property type="entry name" value="POLO_box_dom"/>
</dbReference>
<dbReference type="SUPFAM" id="SSF56112">
    <property type="entry name" value="Protein kinase-like (PK-like)"/>
    <property type="match status" value="1"/>
</dbReference>
<keyword evidence="3" id="KW-0677">Repeat</keyword>
<keyword evidence="5 8" id="KW-0418">Kinase</keyword>
<feature type="domain" description="Protein kinase" evidence="10">
    <location>
        <begin position="61"/>
        <end position="316"/>
    </location>
</feature>
<dbReference type="AlphaFoldDB" id="A0A078A7Y0"/>
<reference evidence="12 13" key="1">
    <citation type="submission" date="2014-06" db="EMBL/GenBank/DDBJ databases">
        <authorList>
            <person name="Swart Estienne"/>
        </authorList>
    </citation>
    <scope>NUCLEOTIDE SEQUENCE [LARGE SCALE GENOMIC DNA]</scope>
    <source>
        <strain evidence="12 13">130c</strain>
    </source>
</reference>
<feature type="region of interest" description="Disordered" evidence="9">
    <location>
        <begin position="678"/>
        <end position="699"/>
    </location>
</feature>
<name>A0A078A7Y0_STYLE</name>
<feature type="binding site" evidence="7">
    <location>
        <position position="94"/>
    </location>
    <ligand>
        <name>ATP</name>
        <dbReference type="ChEBI" id="CHEBI:30616"/>
    </ligand>
</feature>
<keyword evidence="1 8" id="KW-0723">Serine/threonine-protein kinase</keyword>
<feature type="region of interest" description="Disordered" evidence="9">
    <location>
        <begin position="1"/>
        <end position="33"/>
    </location>
</feature>
<dbReference type="Gene3D" id="3.30.1120.30">
    <property type="entry name" value="POLO box domain"/>
    <property type="match status" value="2"/>
</dbReference>
<comment type="catalytic activity">
    <reaction evidence="8">
        <text>L-threonyl-[protein] + ATP = O-phospho-L-threonyl-[protein] + ADP + H(+)</text>
        <dbReference type="Rhea" id="RHEA:46608"/>
        <dbReference type="Rhea" id="RHEA-COMP:11060"/>
        <dbReference type="Rhea" id="RHEA-COMP:11605"/>
        <dbReference type="ChEBI" id="CHEBI:15378"/>
        <dbReference type="ChEBI" id="CHEBI:30013"/>
        <dbReference type="ChEBI" id="CHEBI:30616"/>
        <dbReference type="ChEBI" id="CHEBI:61977"/>
        <dbReference type="ChEBI" id="CHEBI:456216"/>
        <dbReference type="EC" id="2.7.11.21"/>
    </reaction>
</comment>
<dbReference type="CDD" id="cd13118">
    <property type="entry name" value="POLO_box_1"/>
    <property type="match status" value="1"/>
</dbReference>
<evidence type="ECO:0000256" key="8">
    <source>
        <dbReference type="RuleBase" id="RU361162"/>
    </source>
</evidence>
<dbReference type="InterPro" id="IPR017441">
    <property type="entry name" value="Protein_kinase_ATP_BS"/>
</dbReference>
<feature type="domain" description="POLO box" evidence="11">
    <location>
        <begin position="422"/>
        <end position="503"/>
    </location>
</feature>
<dbReference type="Gene3D" id="1.10.510.10">
    <property type="entry name" value="Transferase(Phosphotransferase) domain 1"/>
    <property type="match status" value="1"/>
</dbReference>
<evidence type="ECO:0000256" key="6">
    <source>
        <dbReference type="ARBA" id="ARBA00022840"/>
    </source>
</evidence>
<dbReference type="EMBL" id="CCKQ01006637">
    <property type="protein sequence ID" value="CDW77961.1"/>
    <property type="molecule type" value="Genomic_DNA"/>
</dbReference>
<dbReference type="EC" id="2.7.11.21" evidence="8"/>
<dbReference type="SMART" id="SM00220">
    <property type="entry name" value="S_TKc"/>
    <property type="match status" value="1"/>
</dbReference>
<dbReference type="InterPro" id="IPR036947">
    <property type="entry name" value="POLO_box_dom_sf"/>
</dbReference>
<dbReference type="InterPro" id="IPR000719">
    <property type="entry name" value="Prot_kinase_dom"/>
</dbReference>
<dbReference type="FunFam" id="3.30.200.20:FF:000091">
    <property type="entry name" value="Serine/threonine-protein kinase PLK"/>
    <property type="match status" value="1"/>
</dbReference>
<dbReference type="Pfam" id="PF00659">
    <property type="entry name" value="POLO_box"/>
    <property type="match status" value="2"/>
</dbReference>
<dbReference type="InterPro" id="IPR011009">
    <property type="entry name" value="Kinase-like_dom_sf"/>
</dbReference>
<feature type="compositionally biased region" description="Polar residues" evidence="9">
    <location>
        <begin position="645"/>
        <end position="656"/>
    </location>
</feature>
<keyword evidence="2 8" id="KW-0808">Transferase</keyword>
<evidence type="ECO:0000259" key="10">
    <source>
        <dbReference type="PROSITE" id="PS50011"/>
    </source>
</evidence>
<proteinExistence type="inferred from homology"/>
<evidence type="ECO:0000256" key="4">
    <source>
        <dbReference type="ARBA" id="ARBA00022741"/>
    </source>
</evidence>
<dbReference type="PANTHER" id="PTHR24345">
    <property type="entry name" value="SERINE/THREONINE-PROTEIN KINASE PLK"/>
    <property type="match status" value="1"/>
</dbReference>
<feature type="domain" description="POLO box" evidence="11">
    <location>
        <begin position="527"/>
        <end position="607"/>
    </location>
</feature>
<protein>
    <recommendedName>
        <fullName evidence="8">Serine/threonine-protein kinase PLK</fullName>
        <ecNumber evidence="8">2.7.11.21</ecNumber>
    </recommendedName>
    <alternativeName>
        <fullName evidence="8">Polo-like kinase</fullName>
    </alternativeName>
</protein>
<dbReference type="InterPro" id="IPR008271">
    <property type="entry name" value="Ser/Thr_kinase_AS"/>
</dbReference>
<dbReference type="Pfam" id="PF00069">
    <property type="entry name" value="Pkinase"/>
    <property type="match status" value="1"/>
</dbReference>
<keyword evidence="4 7" id="KW-0547">Nucleotide-binding</keyword>
<evidence type="ECO:0000256" key="5">
    <source>
        <dbReference type="ARBA" id="ARBA00022777"/>
    </source>
</evidence>
<organism evidence="12 13">
    <name type="scientific">Stylonychia lemnae</name>
    <name type="common">Ciliate</name>
    <dbReference type="NCBI Taxonomy" id="5949"/>
    <lineage>
        <taxon>Eukaryota</taxon>
        <taxon>Sar</taxon>
        <taxon>Alveolata</taxon>
        <taxon>Ciliophora</taxon>
        <taxon>Intramacronucleata</taxon>
        <taxon>Spirotrichea</taxon>
        <taxon>Stichotrichia</taxon>
        <taxon>Sporadotrichida</taxon>
        <taxon>Oxytrichidae</taxon>
        <taxon>Stylonychinae</taxon>
        <taxon>Stylonychia</taxon>
    </lineage>
</organism>
<gene>
    <name evidence="12" type="primary">Contig5208.g5586</name>
    <name evidence="12" type="ORF">STYLEM_6930</name>
</gene>
<feature type="region of interest" description="Disordered" evidence="9">
    <location>
        <begin position="351"/>
        <end position="405"/>
    </location>
</feature>
<evidence type="ECO:0000256" key="1">
    <source>
        <dbReference type="ARBA" id="ARBA00022527"/>
    </source>
</evidence>
<dbReference type="Proteomes" id="UP000039865">
    <property type="component" value="Unassembled WGS sequence"/>
</dbReference>
<feature type="compositionally biased region" description="Low complexity" evidence="9">
    <location>
        <begin position="1"/>
        <end position="13"/>
    </location>
</feature>
<evidence type="ECO:0000256" key="7">
    <source>
        <dbReference type="PROSITE-ProRule" id="PRU10141"/>
    </source>
</evidence>
<dbReference type="GO" id="GO:0004674">
    <property type="term" value="F:protein serine/threonine kinase activity"/>
    <property type="evidence" value="ECO:0007669"/>
    <property type="project" value="UniProtKB-KW"/>
</dbReference>
<dbReference type="PROSITE" id="PS00107">
    <property type="entry name" value="PROTEIN_KINASE_ATP"/>
    <property type="match status" value="1"/>
</dbReference>
<dbReference type="PROSITE" id="PS50078">
    <property type="entry name" value="POLO_BOX"/>
    <property type="match status" value="2"/>
</dbReference>
<evidence type="ECO:0000256" key="2">
    <source>
        <dbReference type="ARBA" id="ARBA00022679"/>
    </source>
</evidence>
<feature type="compositionally biased region" description="Polar residues" evidence="9">
    <location>
        <begin position="14"/>
        <end position="29"/>
    </location>
</feature>
<dbReference type="OrthoDB" id="408964at2759"/>
<evidence type="ECO:0000256" key="3">
    <source>
        <dbReference type="ARBA" id="ARBA00022737"/>
    </source>
</evidence>
<feature type="region of interest" description="Disordered" evidence="9">
    <location>
        <begin position="627"/>
        <end position="662"/>
    </location>
</feature>
<dbReference type="InterPro" id="IPR033695">
    <property type="entry name" value="POLO_box_2"/>
</dbReference>
<dbReference type="CDD" id="cd14099">
    <property type="entry name" value="STKc_PLK"/>
    <property type="match status" value="1"/>
</dbReference>
<evidence type="ECO:0000313" key="12">
    <source>
        <dbReference type="EMBL" id="CDW77961.1"/>
    </source>
</evidence>
<comment type="similarity">
    <text evidence="8">Belongs to the protein kinase superfamily. Ser/Thr protein kinase family. CDC5/Polo subfamily.</text>
</comment>
<dbReference type="GO" id="GO:0005634">
    <property type="term" value="C:nucleus"/>
    <property type="evidence" value="ECO:0007669"/>
    <property type="project" value="TreeGrafter"/>
</dbReference>
<evidence type="ECO:0000313" key="13">
    <source>
        <dbReference type="Proteomes" id="UP000039865"/>
    </source>
</evidence>
<dbReference type="InterPro" id="IPR033701">
    <property type="entry name" value="POLO_box_1"/>
</dbReference>
<dbReference type="Gene3D" id="3.30.200.20">
    <property type="entry name" value="Phosphorylase Kinase, domain 1"/>
    <property type="match status" value="1"/>
</dbReference>
<keyword evidence="13" id="KW-1185">Reference proteome</keyword>